<accession>A0A821XJS0</accession>
<dbReference type="AlphaFoldDB" id="A0A821XJS0"/>
<feature type="chain" id="PRO_5032455811" evidence="1">
    <location>
        <begin position="18"/>
        <end position="842"/>
    </location>
</feature>
<gene>
    <name evidence="2" type="ORF">PMACD_LOCUS15138</name>
</gene>
<dbReference type="Proteomes" id="UP000663880">
    <property type="component" value="Unassembled WGS sequence"/>
</dbReference>
<name>A0A821XJS0_9NEOP</name>
<dbReference type="OrthoDB" id="6919319at2759"/>
<evidence type="ECO:0000256" key="1">
    <source>
        <dbReference type="SAM" id="SignalP"/>
    </source>
</evidence>
<protein>
    <submittedName>
        <fullName evidence="2">Uncharacterized protein</fullName>
    </submittedName>
</protein>
<reference evidence="2" key="1">
    <citation type="submission" date="2021-02" db="EMBL/GenBank/DDBJ databases">
        <authorList>
            <person name="Steward A R."/>
        </authorList>
    </citation>
    <scope>NUCLEOTIDE SEQUENCE</scope>
</reference>
<keyword evidence="1" id="KW-0732">Signal</keyword>
<proteinExistence type="predicted"/>
<keyword evidence="3" id="KW-1185">Reference proteome</keyword>
<feature type="signal peptide" evidence="1">
    <location>
        <begin position="1"/>
        <end position="17"/>
    </location>
</feature>
<evidence type="ECO:0000313" key="2">
    <source>
        <dbReference type="EMBL" id="CAF4945490.1"/>
    </source>
</evidence>
<organism evidence="2 3">
    <name type="scientific">Pieris macdunnoughi</name>
    <dbReference type="NCBI Taxonomy" id="345717"/>
    <lineage>
        <taxon>Eukaryota</taxon>
        <taxon>Metazoa</taxon>
        <taxon>Ecdysozoa</taxon>
        <taxon>Arthropoda</taxon>
        <taxon>Hexapoda</taxon>
        <taxon>Insecta</taxon>
        <taxon>Pterygota</taxon>
        <taxon>Neoptera</taxon>
        <taxon>Endopterygota</taxon>
        <taxon>Lepidoptera</taxon>
        <taxon>Glossata</taxon>
        <taxon>Ditrysia</taxon>
        <taxon>Papilionoidea</taxon>
        <taxon>Pieridae</taxon>
        <taxon>Pierinae</taxon>
        <taxon>Pieris</taxon>
    </lineage>
</organism>
<dbReference type="EMBL" id="CAJOBZ010000069">
    <property type="protein sequence ID" value="CAF4945490.1"/>
    <property type="molecule type" value="Genomic_DNA"/>
</dbReference>
<evidence type="ECO:0000313" key="3">
    <source>
        <dbReference type="Proteomes" id="UP000663880"/>
    </source>
</evidence>
<comment type="caution">
    <text evidence="2">The sequence shown here is derived from an EMBL/GenBank/DDBJ whole genome shotgun (WGS) entry which is preliminary data.</text>
</comment>
<sequence length="842" mass="95672">MKSLCYVLAINFVLTAANPLDARNSSDESQSRKVKHTISRIFRIPNNQAKTVHDDGYYEQLMKMLSSESVGTSKLDEKETGTDLTDVDNLLNKIEGVYPESESQNEIHIQTNKNVHTDGAVRVLGTKERELNADILNEIIQNLTASNGSNLGGKQIRNGKLVIYYDENENPSKDAIEINENIENSRLNIANKIRIEEAVHNLFIQHKVPEHIYYAIIRRNTDANDRIKNLIIAFVKFIGSKGQLNSDIVNKVKILIVDNNIDIDLGKLLITANADVGVIDLDTEPPTNTVSDVMKSVFDDSDVVDSKKKNLKISDVTTTLDSTVINELEPGVETPTVNLSINTKDSTYPSITSKSLNTLRDIVHRDNSHEIITTKEGNRKLLIPSEVNTKESVNSVHTNITSNKNVHEAQKSGTDSIFRTIVDNKLAKSKPDNRILLKPVSSGLKVKVPISGNITEMITSKDILNQKRTQHHSLKTKLDFETLKKILNEVMGNNFPYLQQVDPNVPVFSNIPVEDYLNYNNGKPFLIYVVFPESEKSKISDPVHQTLIPTEKENFYVVADDIKAIIRNYFVNAKTTPELSGEHDLNSILHVIKDEIANKKVEQPIKETNQRIPDKLSPDLVIDIIAKIKNSIGRHRQNEMQNSENTEKEVIENIIKKIYDSKVDKNKLNNKDNLLDIIETINQETVTDQQKKENDIYEQLLILFPNIGDDTIRKDIVEKLKELLLKHSLNDDNTRSITEDPNFFKKYLQEILNHKSSANEIDMISEQDRIYNLAEELIARIKYLQIELEKRNISRQTQTELIKKEFQEELLKINTDSIASCVERANKLVELSIEKVLRKSRG</sequence>